<dbReference type="InterPro" id="IPR036653">
    <property type="entry name" value="CinA-like_C"/>
</dbReference>
<accession>A0ABY7U7M3</accession>
<organism evidence="2 3">
    <name type="scientific">Corynebacterium massiliense DSM 45435</name>
    <dbReference type="NCBI Taxonomy" id="1121364"/>
    <lineage>
        <taxon>Bacteria</taxon>
        <taxon>Bacillati</taxon>
        <taxon>Actinomycetota</taxon>
        <taxon>Actinomycetes</taxon>
        <taxon>Mycobacteriales</taxon>
        <taxon>Corynebacteriaceae</taxon>
        <taxon>Corynebacterium</taxon>
    </lineage>
</organism>
<evidence type="ECO:0000313" key="2">
    <source>
        <dbReference type="EMBL" id="WCZ32706.1"/>
    </source>
</evidence>
<dbReference type="NCBIfam" id="TIGR00199">
    <property type="entry name" value="PncC_domain"/>
    <property type="match status" value="1"/>
</dbReference>
<dbReference type="InterPro" id="IPR008136">
    <property type="entry name" value="CinA_C"/>
</dbReference>
<name>A0ABY7U7M3_9CORY</name>
<gene>
    <name evidence="2" type="primary">cinA</name>
    <name evidence="2" type="ORF">CMASS_06360</name>
</gene>
<dbReference type="EMBL" id="CP063189">
    <property type="protein sequence ID" value="WCZ32706.1"/>
    <property type="molecule type" value="Genomic_DNA"/>
</dbReference>
<proteinExistence type="predicted"/>
<evidence type="ECO:0000313" key="3">
    <source>
        <dbReference type="Proteomes" id="UP001220064"/>
    </source>
</evidence>
<keyword evidence="3" id="KW-1185">Reference proteome</keyword>
<dbReference type="Gene3D" id="3.90.950.20">
    <property type="entry name" value="CinA-like"/>
    <property type="match status" value="1"/>
</dbReference>
<dbReference type="Proteomes" id="UP001220064">
    <property type="component" value="Chromosome"/>
</dbReference>
<feature type="domain" description="CinA C-terminal" evidence="1">
    <location>
        <begin position="9"/>
        <end position="141"/>
    </location>
</feature>
<sequence>MAADVSDPEELARDVVSALRERGETVALCESLTAGLASATLATVPGASQVLRGGLITYATDLKHSLAGVDEKQLENDGPVAASTARAMATGAQDSCGATWGVSLTGVAGPDSQDGHPVGEVFIGIAAPDGVTAHRAEASGNLGKFALSDATATPVRVLAGDRATIRRAAVRCAFEALLAAVEGEPGPAAVR</sequence>
<protein>
    <submittedName>
        <fullName evidence="2">Competence-damage inducible protein</fullName>
    </submittedName>
</protein>
<dbReference type="Pfam" id="PF02464">
    <property type="entry name" value="CinA"/>
    <property type="match status" value="1"/>
</dbReference>
<dbReference type="SUPFAM" id="SSF142433">
    <property type="entry name" value="CinA-like"/>
    <property type="match status" value="1"/>
</dbReference>
<evidence type="ECO:0000259" key="1">
    <source>
        <dbReference type="Pfam" id="PF02464"/>
    </source>
</evidence>
<reference evidence="2 3" key="1">
    <citation type="submission" date="2020-10" db="EMBL/GenBank/DDBJ databases">
        <title>Complete genome sequence of Corynebacterium massiliense DSM 45435, type strain of Corynebacterium massiliense.</title>
        <authorList>
            <person name="Busche T."/>
            <person name="Kalinowski J."/>
            <person name="Ruckert C."/>
        </authorList>
    </citation>
    <scope>NUCLEOTIDE SEQUENCE [LARGE SCALE GENOMIC DNA]</scope>
    <source>
        <strain evidence="2 3">DSM 45435</strain>
    </source>
</reference>
<dbReference type="RefSeq" id="WP_022862180.1">
    <property type="nucleotide sequence ID" value="NZ_ATVG01000001.1"/>
</dbReference>